<evidence type="ECO:0000313" key="1">
    <source>
        <dbReference type="EnsemblPlants" id="AVESA.00010b.r2.7AG1216370.1.CDS"/>
    </source>
</evidence>
<evidence type="ECO:0000313" key="2">
    <source>
        <dbReference type="Proteomes" id="UP001732700"/>
    </source>
</evidence>
<protein>
    <submittedName>
        <fullName evidence="1">Uncharacterized protein</fullName>
    </submittedName>
</protein>
<sequence>MLLVRRVRHGFPATRSVGVRRGLRLSWLGDARLALGGRLRLRGAFPGARQDGGGLPHLLRPSHQRLDLPCCAAGGVAPAHRRPRLSPERLTVHPVPIAVDGDSVLVNLNIVQDLTVDAVVYSAGALPSLSLLPPCRFTLKGEDEERRRMVYPLGRVLEKGSTGLLRCGGGGGGGGEFVVAYLKLSVDDVEEAELCVFRRPGRELKRLPVRHGVVKRDDMWGWQTDAAVAVGGRYLCWGDLSRGIIFWDALADGPELQYVSLPLAEPLRRCRGRGEYALYRRSRSLCVAGEALKFVDVAPRCCCGGLAATRCPRSKHAFRITTWTLRTEDMTWWQDSEMDAAELWALPAYGRLPRVPVEYPVVSMDEPGVLCLLLCENHHDGRREHGDRTVWLIKVDTSRKVLLSVTRYGGSFHHEAFLPSEVSKHFGAPPPGIINRVAAAAVGVDHGGEPRAYRPDANNRGKPSYPNWPANPSAPSGGNEPADGGHRGNSNRAICQLCGEFDLPQLDYTTRFSLWQVKMRAILAQTSDLDEALDGFGEKDAKTWSAEEKRKDRKALSLIQLHLSNNILQEVLEMKSAAALWKKLETICVSKDLTSKMNVKMKLFSHRLQEGGSVMNHISVFKEIVSDLQSMEVKYDDEDLALLLLCSLPSSYTHFRDTILLSRDELTLAEVHDALKQREKMKTMVGSDGTSSKAEALQVRGRTEQRYNNYGNRDKSKDGRSRSKSKGKDKFCRYCKKSNHVIDDCWKLQNKEKRNGTYQPKDRSEGSGKAAVVSDSSDGECLAVFAACASRDDEWILDTACSFHIFCNKDWFSSYESVQTGDFVRVGNDNPCHIVGVGSVKIRTHDGVTRTLSEVKHIPSMARNLISLSTMDVDGYKYAGGHRVLKVSKGSLIHMIGDMNSAKLYVLRGSTLPGIVAAVTSNDSDDCGKTHLWHMRLGHMSEQGMAELVKRELIDGCNLSKFEFCEHCIFGKHKRVKFNASVHTTKGILDYVHADVWGPSRKTSIGGANYMLTIIDDYSRKVWPYFLKHKYDVFDAFKKWKVMVEKQTEKKVKVLRTDNGMKFCSNEFEEFCSNDGMIRHHTIPYTPQQNGVAERMNRTIISRARCMLSNAGMHRSFWAEAANTACYLINRAPSIPLEKKTPIEVWSGSPADYSQLRVFGCTAYAHVDNGKLEPRAVKCIFLGYGSGVKAYKLWNPETKKILLSRNVAFNESVMYHDSLPSDTSPVAVGEERVNVQVENLQKTVDNNAIVEDTHEENIDDIVVQHSPTVLQQPHESIAADRPRRNCGPRPRLIEECNLVHYALSCAEQVENDSEPATYNEAIASVDREKWVSAMQEEMQSLEKNGTWDVVRLPKQKKTVRCKWIFKKKEGLSPKEPSRYKARLVAKGFSQIPGIDYNDVFSPVVKHSSIRTFFSIVAMRDLELEQLDVKTAFLHGELDEEIYMDQPEGFIVPGKEDFVCKLKKSLYGLKQSPRQWYKRFDLFMISHGFERSKYDSCVYIKFVDGSPIYLLLYVDDMLIAAKGMKEITTLKAHLSSEFEMKDLGAAKKILGMEITRDRKSGLLFLSQQSYIKKVLHRFNMDGANSVSTPIAPHFKLSVSQCPTTDEEFEYMSKVPYSSAVGSLMYAMVCSRPDLSYAMSLISRYMANPGKEHWKAVQWVFRYLLGTSNACLKFGRTGEGLVGYVDSDFAADLDKIRSLTGYVFNIGGCAVSWKAILQAVVAQSTTEAEYMAIAEACKESVWLKGLFAELCGDDSCITLFCDSQSAIYLTKDQMFHERTMHIDVKYHFVRDIVAQGKLKVCKISTHDNPADMMTKPVPVAKFELCSNLVGLTD</sequence>
<dbReference type="EnsemblPlants" id="AVESA.00010b.r2.7AG1216370.1">
    <property type="protein sequence ID" value="AVESA.00010b.r2.7AG1216370.1.CDS"/>
    <property type="gene ID" value="AVESA.00010b.r2.7AG1216370"/>
</dbReference>
<name>A0ACD5ZUK6_AVESA</name>
<dbReference type="Proteomes" id="UP001732700">
    <property type="component" value="Chromosome 7A"/>
</dbReference>
<accession>A0ACD5ZUK6</accession>
<reference evidence="1" key="2">
    <citation type="submission" date="2025-09" db="UniProtKB">
        <authorList>
            <consortium name="EnsemblPlants"/>
        </authorList>
    </citation>
    <scope>IDENTIFICATION</scope>
</reference>
<organism evidence="1 2">
    <name type="scientific">Avena sativa</name>
    <name type="common">Oat</name>
    <dbReference type="NCBI Taxonomy" id="4498"/>
    <lineage>
        <taxon>Eukaryota</taxon>
        <taxon>Viridiplantae</taxon>
        <taxon>Streptophyta</taxon>
        <taxon>Embryophyta</taxon>
        <taxon>Tracheophyta</taxon>
        <taxon>Spermatophyta</taxon>
        <taxon>Magnoliopsida</taxon>
        <taxon>Liliopsida</taxon>
        <taxon>Poales</taxon>
        <taxon>Poaceae</taxon>
        <taxon>BOP clade</taxon>
        <taxon>Pooideae</taxon>
        <taxon>Poodae</taxon>
        <taxon>Poeae</taxon>
        <taxon>Poeae Chloroplast Group 1 (Aveneae type)</taxon>
        <taxon>Aveninae</taxon>
        <taxon>Avena</taxon>
    </lineage>
</organism>
<proteinExistence type="predicted"/>
<keyword evidence="2" id="KW-1185">Reference proteome</keyword>
<reference evidence="1" key="1">
    <citation type="submission" date="2021-05" db="EMBL/GenBank/DDBJ databases">
        <authorList>
            <person name="Scholz U."/>
            <person name="Mascher M."/>
            <person name="Fiebig A."/>
        </authorList>
    </citation>
    <scope>NUCLEOTIDE SEQUENCE [LARGE SCALE GENOMIC DNA]</scope>
</reference>